<dbReference type="GO" id="GO:0016747">
    <property type="term" value="F:acyltransferase activity, transferring groups other than amino-acyl groups"/>
    <property type="evidence" value="ECO:0007669"/>
    <property type="project" value="InterPro"/>
</dbReference>
<protein>
    <recommendedName>
        <fullName evidence="1">N-acetyltransferase domain-containing protein</fullName>
    </recommendedName>
</protein>
<dbReference type="PANTHER" id="PTHR43792">
    <property type="entry name" value="GNAT FAMILY, PUTATIVE (AFU_ORTHOLOGUE AFUA_3G00765)-RELATED-RELATED"/>
    <property type="match status" value="1"/>
</dbReference>
<feature type="domain" description="N-acetyltransferase" evidence="1">
    <location>
        <begin position="11"/>
        <end position="173"/>
    </location>
</feature>
<sequence length="179" mass="19845">METLTGETVRLRIKPLREAHAVELFDAFQAAALYRFIPERPHPSLASMRAEYREFAGGAPAHSGEIWLKWALRLKDGGEAIGTLQATRFADGSQWLGYKLAPAHWGQGLASEALGWLAPALRPWLAHGPLLAAVDSRHPASQRVLLKNGFRLLREETAELHGEPSLDRIYVFESGQSDL</sequence>
<evidence type="ECO:0000313" key="2">
    <source>
        <dbReference type="EMBL" id="PRP70416.1"/>
    </source>
</evidence>
<dbReference type="PROSITE" id="PS51186">
    <property type="entry name" value="GNAT"/>
    <property type="match status" value="1"/>
</dbReference>
<dbReference type="InterPro" id="IPR051531">
    <property type="entry name" value="N-acetyltransferase"/>
</dbReference>
<dbReference type="RefSeq" id="WP_106077023.1">
    <property type="nucleotide sequence ID" value="NZ_MTBD01000026.1"/>
</dbReference>
<dbReference type="InterPro" id="IPR016181">
    <property type="entry name" value="Acyl_CoA_acyltransferase"/>
</dbReference>
<accession>A0A2S9X401</accession>
<dbReference type="Gene3D" id="3.40.630.30">
    <property type="match status" value="1"/>
</dbReference>
<evidence type="ECO:0000313" key="3">
    <source>
        <dbReference type="Proteomes" id="UP000239469"/>
    </source>
</evidence>
<dbReference type="Proteomes" id="UP000239469">
    <property type="component" value="Unassembled WGS sequence"/>
</dbReference>
<dbReference type="PANTHER" id="PTHR43792:SF1">
    <property type="entry name" value="N-ACETYLTRANSFERASE DOMAIN-CONTAINING PROTEIN"/>
    <property type="match status" value="1"/>
</dbReference>
<dbReference type="InterPro" id="IPR000182">
    <property type="entry name" value="GNAT_dom"/>
</dbReference>
<gene>
    <name evidence="2" type="ORF">BUE93_12250</name>
</gene>
<dbReference type="Pfam" id="PF13302">
    <property type="entry name" value="Acetyltransf_3"/>
    <property type="match status" value="1"/>
</dbReference>
<dbReference type="EMBL" id="MTBD01000026">
    <property type="protein sequence ID" value="PRP70416.1"/>
    <property type="molecule type" value="Genomic_DNA"/>
</dbReference>
<dbReference type="AlphaFoldDB" id="A0A2S9X401"/>
<dbReference type="SUPFAM" id="SSF55729">
    <property type="entry name" value="Acyl-CoA N-acyltransferases (Nat)"/>
    <property type="match status" value="1"/>
</dbReference>
<name>A0A2S9X401_9NEIS</name>
<organism evidence="2 3">
    <name type="scientific">Chromobacterium amazonense</name>
    <dbReference type="NCBI Taxonomy" id="1382803"/>
    <lineage>
        <taxon>Bacteria</taxon>
        <taxon>Pseudomonadati</taxon>
        <taxon>Pseudomonadota</taxon>
        <taxon>Betaproteobacteria</taxon>
        <taxon>Neisseriales</taxon>
        <taxon>Chromobacteriaceae</taxon>
        <taxon>Chromobacterium</taxon>
    </lineage>
</organism>
<dbReference type="OrthoDB" id="9801669at2"/>
<evidence type="ECO:0000259" key="1">
    <source>
        <dbReference type="PROSITE" id="PS51186"/>
    </source>
</evidence>
<reference evidence="2 3" key="1">
    <citation type="submission" date="2017-01" db="EMBL/GenBank/DDBJ databases">
        <title>New insights into the genetic diversity of Chromobacterium isolated from tropical freshwater lake.</title>
        <authorList>
            <person name="Santos A.B."/>
            <person name="Nascimento A.M."/>
            <person name="Da Silva P.C."/>
        </authorList>
    </citation>
    <scope>NUCLEOTIDE SEQUENCE [LARGE SCALE GENOMIC DNA]</scope>
    <source>
        <strain evidence="2 3">56AF</strain>
    </source>
</reference>
<proteinExistence type="predicted"/>
<comment type="caution">
    <text evidence="2">The sequence shown here is derived from an EMBL/GenBank/DDBJ whole genome shotgun (WGS) entry which is preliminary data.</text>
</comment>